<gene>
    <name evidence="2" type="ORF">GCM10009775_26840</name>
</gene>
<feature type="compositionally biased region" description="Basic and acidic residues" evidence="1">
    <location>
        <begin position="19"/>
        <end position="37"/>
    </location>
</feature>
<protein>
    <recommendedName>
        <fullName evidence="4">DUF559 domain-containing protein</fullName>
    </recommendedName>
</protein>
<evidence type="ECO:0000313" key="2">
    <source>
        <dbReference type="EMBL" id="GAA1933530.1"/>
    </source>
</evidence>
<organism evidence="2 3">
    <name type="scientific">Microbacterium aoyamense</name>
    <dbReference type="NCBI Taxonomy" id="344166"/>
    <lineage>
        <taxon>Bacteria</taxon>
        <taxon>Bacillati</taxon>
        <taxon>Actinomycetota</taxon>
        <taxon>Actinomycetes</taxon>
        <taxon>Micrococcales</taxon>
        <taxon>Microbacteriaceae</taxon>
        <taxon>Microbacterium</taxon>
    </lineage>
</organism>
<name>A0ABP5B7S0_9MICO</name>
<dbReference type="Gene3D" id="3.40.960.10">
    <property type="entry name" value="VSR Endonuclease"/>
    <property type="match status" value="1"/>
</dbReference>
<evidence type="ECO:0000256" key="1">
    <source>
        <dbReference type="SAM" id="MobiDB-lite"/>
    </source>
</evidence>
<keyword evidence="3" id="KW-1185">Reference proteome</keyword>
<comment type="caution">
    <text evidence="2">The sequence shown here is derived from an EMBL/GenBank/DDBJ whole genome shotgun (WGS) entry which is preliminary data.</text>
</comment>
<feature type="region of interest" description="Disordered" evidence="1">
    <location>
        <begin position="1"/>
        <end position="61"/>
    </location>
</feature>
<dbReference type="EMBL" id="BAAAOF010000005">
    <property type="protein sequence ID" value="GAA1933530.1"/>
    <property type="molecule type" value="Genomic_DNA"/>
</dbReference>
<accession>A0ABP5B7S0</accession>
<evidence type="ECO:0000313" key="3">
    <source>
        <dbReference type="Proteomes" id="UP001501343"/>
    </source>
</evidence>
<sequence>MSRHRPFPTSLGAHFSVADARREGVSEGRLRGRDLEAPFHGVRSRPDPVETDLPDENPRARESRRLRRELLRRMRAFAKVAPRHTFFTHVSAAVAWGLPLPLAVLRGDPSSDGAEHRPRDVDAAVLKPHRASRAANVRGRQLATRAVSVREHDGLRLASPASVWAQLADELTVAELIEVGDAIVHVPRMRGMIRGQVGLATMRQLEASVATGRRRGAGKLRSALALIRVGAASPFETRVRLGIIDGGLPEPELDIDLFDENGDPIGYTEIAFPSYRLLVECEGDHHRLDPAQWNRDIEKHAACVRAGWTVLRLTAAHAYPSVAPAVARIRDALIRNGWTP</sequence>
<reference evidence="3" key="1">
    <citation type="journal article" date="2019" name="Int. J. Syst. Evol. Microbiol.">
        <title>The Global Catalogue of Microorganisms (GCM) 10K type strain sequencing project: providing services to taxonomists for standard genome sequencing and annotation.</title>
        <authorList>
            <consortium name="The Broad Institute Genomics Platform"/>
            <consortium name="The Broad Institute Genome Sequencing Center for Infectious Disease"/>
            <person name="Wu L."/>
            <person name="Ma J."/>
        </authorList>
    </citation>
    <scope>NUCLEOTIDE SEQUENCE [LARGE SCALE GENOMIC DNA]</scope>
    <source>
        <strain evidence="3">JCM 14900</strain>
    </source>
</reference>
<evidence type="ECO:0008006" key="4">
    <source>
        <dbReference type="Google" id="ProtNLM"/>
    </source>
</evidence>
<proteinExistence type="predicted"/>
<dbReference type="RefSeq" id="WP_248147543.1">
    <property type="nucleotide sequence ID" value="NZ_BAAAOF010000005.1"/>
</dbReference>
<dbReference type="Proteomes" id="UP001501343">
    <property type="component" value="Unassembled WGS sequence"/>
</dbReference>
<dbReference type="InterPro" id="IPR011335">
    <property type="entry name" value="Restrct_endonuc-II-like"/>
</dbReference>
<dbReference type="SUPFAM" id="SSF52980">
    <property type="entry name" value="Restriction endonuclease-like"/>
    <property type="match status" value="1"/>
</dbReference>